<protein>
    <recommendedName>
        <fullName evidence="2">BCTnown</fullName>
    </recommendedName>
</protein>
<evidence type="ECO:0008006" key="2">
    <source>
        <dbReference type="Google" id="ProtNLM"/>
    </source>
</evidence>
<dbReference type="EMBL" id="PP986400">
    <property type="protein sequence ID" value="XDJ03482.1"/>
    <property type="molecule type" value="Genomic_DNA"/>
</dbReference>
<sequence>MTWHPSGDVLFQQPDTATGLDYRCFFKASESQVITGYTWSITPEQPSQFTITSNTDGVRLRSSSLAGLFVPEFIDYHDGQKVVRVADWPLLPPNQNIVEFRPSGVSQRDYTLSVTVTYNEVDPTSGTEVTQTATHSWRCCVIHDYSSGRDKLLEYMNASRE</sequence>
<organism evidence="1">
    <name type="scientific">Aliivibrio phage vB_Alvi_H905</name>
    <dbReference type="NCBI Taxonomy" id="3234039"/>
    <lineage>
        <taxon>Viruses</taxon>
    </lineage>
</organism>
<accession>A0AB39C9Y8</accession>
<proteinExistence type="predicted"/>
<reference evidence="1" key="2">
    <citation type="submission" date="2024-07" db="EMBL/GenBank/DDBJ databases">
        <authorList>
            <person name="Foxall R."/>
        </authorList>
    </citation>
    <scope>NUCLEOTIDE SEQUENCE</scope>
</reference>
<evidence type="ECO:0000313" key="1">
    <source>
        <dbReference type="EMBL" id="XDJ03482.1"/>
    </source>
</evidence>
<name>A0AB39C9Y8_9VIRU</name>
<reference evidence="1" key="1">
    <citation type="journal article" date="2024" name="Genome Announc.">
        <title>Genome sequence of H905.</title>
        <authorList>
            <person name="Whistler C."/>
            <person name="Calawa J."/>
        </authorList>
    </citation>
    <scope>NUCLEOTIDE SEQUENCE</scope>
</reference>
<gene>
    <name evidence="1" type="ORF">H905_00064</name>
</gene>